<dbReference type="Proteomes" id="UP000663855">
    <property type="component" value="Unassembled WGS sequence"/>
</dbReference>
<name>A0A816ULG2_9BILA</name>
<dbReference type="OrthoDB" id="416710at2759"/>
<dbReference type="EMBL" id="CAJOBI010002996">
    <property type="protein sequence ID" value="CAF3952333.1"/>
    <property type="molecule type" value="Genomic_DNA"/>
</dbReference>
<comment type="caution">
    <text evidence="5">The sequence shown here is derived from an EMBL/GenBank/DDBJ whole genome shotgun (WGS) entry which is preliminary data.</text>
</comment>
<dbReference type="Proteomes" id="UP000676336">
    <property type="component" value="Unassembled WGS sequence"/>
</dbReference>
<sequence>METLKIVFLWSHVRSVSTAFERAFIQREDYVTFHEPFGEPCYFGPERIYSYYDNELSAHAEYLNVTFSQMIDQILKPTTSEGKKNVFVKDMARHVVRPDYKSHRENPTVLPIEFLKRCKHTFILRTPRKSVPSLYRAYVRSNQKFIHDDIGYPELQVLFEFLTELIGTPPTLVEADDLVEKPEAIMRMYCESGIDDRFETNMLEWKAERIEAFDKWPGWHDMAQYSTGFNQCQQATDKNDELILPDDIQELIEKSMPIYEKLCEFKLRV</sequence>
<evidence type="ECO:0000313" key="9">
    <source>
        <dbReference type="EMBL" id="CAF4406896.1"/>
    </source>
</evidence>
<evidence type="ECO:0000313" key="6">
    <source>
        <dbReference type="EMBL" id="CAF3864670.1"/>
    </source>
</evidence>
<dbReference type="SUPFAM" id="SSF52540">
    <property type="entry name" value="P-loop containing nucleoside triphosphate hydrolases"/>
    <property type="match status" value="1"/>
</dbReference>
<evidence type="ECO:0000313" key="11">
    <source>
        <dbReference type="Proteomes" id="UP000663866"/>
    </source>
</evidence>
<evidence type="ECO:0000313" key="1">
    <source>
        <dbReference type="EMBL" id="CAF1494113.1"/>
    </source>
</evidence>
<dbReference type="EMBL" id="CAJNOW010010074">
    <property type="protein sequence ID" value="CAF1575985.1"/>
    <property type="molecule type" value="Genomic_DNA"/>
</dbReference>
<dbReference type="InterPro" id="IPR053226">
    <property type="entry name" value="Pyrrolopyrazine_biosynth_F"/>
</dbReference>
<evidence type="ECO:0000313" key="5">
    <source>
        <dbReference type="EMBL" id="CAF2103584.1"/>
    </source>
</evidence>
<dbReference type="Gene3D" id="3.40.50.300">
    <property type="entry name" value="P-loop containing nucleotide triphosphate hydrolases"/>
    <property type="match status" value="1"/>
</dbReference>
<dbReference type="Proteomes" id="UP000663866">
    <property type="component" value="Unassembled WGS sequence"/>
</dbReference>
<dbReference type="Proteomes" id="UP000663856">
    <property type="component" value="Unassembled WGS sequence"/>
</dbReference>
<dbReference type="EMBL" id="CAJNRG010008358">
    <property type="protein sequence ID" value="CAF2103584.1"/>
    <property type="molecule type" value="Genomic_DNA"/>
</dbReference>
<dbReference type="InterPro" id="IPR027417">
    <property type="entry name" value="P-loop_NTPase"/>
</dbReference>
<evidence type="ECO:0000313" key="2">
    <source>
        <dbReference type="EMBL" id="CAF1575985.1"/>
    </source>
</evidence>
<dbReference type="EMBL" id="CAJNRF010006629">
    <property type="protein sequence ID" value="CAF2083079.1"/>
    <property type="molecule type" value="Genomic_DNA"/>
</dbReference>
<evidence type="ECO:0000313" key="4">
    <source>
        <dbReference type="EMBL" id="CAF2083079.1"/>
    </source>
</evidence>
<dbReference type="EMBL" id="CAJOBF010000751">
    <property type="protein sequence ID" value="CAF3864670.1"/>
    <property type="molecule type" value="Genomic_DNA"/>
</dbReference>
<evidence type="ECO:0008006" key="13">
    <source>
        <dbReference type="Google" id="ProtNLM"/>
    </source>
</evidence>
<dbReference type="AlphaFoldDB" id="A0A816ULG2"/>
<dbReference type="EMBL" id="CAJOBJ010058444">
    <property type="protein sequence ID" value="CAF4407356.1"/>
    <property type="molecule type" value="Genomic_DNA"/>
</dbReference>
<dbReference type="EMBL" id="CAJNRE010004306">
    <property type="protein sequence ID" value="CAF2033808.1"/>
    <property type="molecule type" value="Genomic_DNA"/>
</dbReference>
<evidence type="ECO:0000313" key="10">
    <source>
        <dbReference type="EMBL" id="CAF4407356.1"/>
    </source>
</evidence>
<evidence type="ECO:0000313" key="7">
    <source>
        <dbReference type="EMBL" id="CAF3952333.1"/>
    </source>
</evidence>
<gene>
    <name evidence="9" type="ORF">BYL167_LOCUS31806</name>
    <name evidence="1" type="ORF">CJN711_LOCUS26872</name>
    <name evidence="10" type="ORF">GIL414_LOCUS30448</name>
    <name evidence="2" type="ORF">KQP761_LOCUS19651</name>
    <name evidence="3" type="ORF">MBJ925_LOCUS10389</name>
    <name evidence="8" type="ORF">OVN521_LOCUS22328</name>
    <name evidence="7" type="ORF">SMN809_LOCUS9322</name>
    <name evidence="6" type="ORF">UXM345_LOCUS8577</name>
    <name evidence="4" type="ORF">WKI299_LOCUS16576</name>
    <name evidence="5" type="ORF">XDN619_LOCUS19170</name>
</gene>
<dbReference type="Proteomes" id="UP000681967">
    <property type="component" value="Unassembled WGS sequence"/>
</dbReference>
<dbReference type="Proteomes" id="UP000663842">
    <property type="component" value="Unassembled WGS sequence"/>
</dbReference>
<accession>A0A816ULG2</accession>
<dbReference type="PANTHER" id="PTHR48419">
    <property type="entry name" value="SULFOTRANSFERASE DOMAIN-CONTAINING PROTEIN"/>
    <property type="match status" value="1"/>
</dbReference>
<dbReference type="Proteomes" id="UP000663834">
    <property type="component" value="Unassembled WGS sequence"/>
</dbReference>
<dbReference type="Proteomes" id="UP000663824">
    <property type="component" value="Unassembled WGS sequence"/>
</dbReference>
<dbReference type="EMBL" id="CAJOBH010057014">
    <property type="protein sequence ID" value="CAF4406896.1"/>
    <property type="molecule type" value="Genomic_DNA"/>
</dbReference>
<keyword evidence="11" id="KW-1185">Reference proteome</keyword>
<protein>
    <recommendedName>
        <fullName evidence="13">Sulfotransferase family protein</fullName>
    </recommendedName>
</protein>
<dbReference type="PANTHER" id="PTHR48419:SF1">
    <property type="entry name" value="SULFOTRANSFERASE DOMAIN-CONTAINING PROTEIN"/>
    <property type="match status" value="1"/>
</dbReference>
<evidence type="ECO:0000313" key="3">
    <source>
        <dbReference type="EMBL" id="CAF2033808.1"/>
    </source>
</evidence>
<organism evidence="5 12">
    <name type="scientific">Rotaria magnacalcarata</name>
    <dbReference type="NCBI Taxonomy" id="392030"/>
    <lineage>
        <taxon>Eukaryota</taxon>
        <taxon>Metazoa</taxon>
        <taxon>Spiralia</taxon>
        <taxon>Gnathifera</taxon>
        <taxon>Rotifera</taxon>
        <taxon>Eurotatoria</taxon>
        <taxon>Bdelloidea</taxon>
        <taxon>Philodinida</taxon>
        <taxon>Philodinidae</taxon>
        <taxon>Rotaria</taxon>
    </lineage>
</organism>
<dbReference type="Proteomes" id="UP000681720">
    <property type="component" value="Unassembled WGS sequence"/>
</dbReference>
<proteinExistence type="predicted"/>
<evidence type="ECO:0000313" key="8">
    <source>
        <dbReference type="EMBL" id="CAF4127570.1"/>
    </source>
</evidence>
<evidence type="ECO:0000313" key="12">
    <source>
        <dbReference type="Proteomes" id="UP000663887"/>
    </source>
</evidence>
<reference evidence="5" key="1">
    <citation type="submission" date="2021-02" db="EMBL/GenBank/DDBJ databases">
        <authorList>
            <person name="Nowell W R."/>
        </authorList>
    </citation>
    <scope>NUCLEOTIDE SEQUENCE</scope>
</reference>
<dbReference type="EMBL" id="CAJNOV010012689">
    <property type="protein sequence ID" value="CAF1494113.1"/>
    <property type="molecule type" value="Genomic_DNA"/>
</dbReference>
<dbReference type="EMBL" id="CAJOBG010004820">
    <property type="protein sequence ID" value="CAF4127570.1"/>
    <property type="molecule type" value="Genomic_DNA"/>
</dbReference>
<dbReference type="Proteomes" id="UP000663887">
    <property type="component" value="Unassembled WGS sequence"/>
</dbReference>
<dbReference type="Pfam" id="PF19798">
    <property type="entry name" value="Sulfotransfer_5"/>
    <property type="match status" value="1"/>
</dbReference>